<evidence type="ECO:0000313" key="2">
    <source>
        <dbReference type="EMBL" id="VDO49662.1"/>
    </source>
</evidence>
<evidence type="ECO:0000313" key="3">
    <source>
        <dbReference type="Proteomes" id="UP000280834"/>
    </source>
</evidence>
<organism evidence="4">
    <name type="scientific">Brugia timori</name>
    <dbReference type="NCBI Taxonomy" id="42155"/>
    <lineage>
        <taxon>Eukaryota</taxon>
        <taxon>Metazoa</taxon>
        <taxon>Ecdysozoa</taxon>
        <taxon>Nematoda</taxon>
        <taxon>Chromadorea</taxon>
        <taxon>Rhabditida</taxon>
        <taxon>Spirurina</taxon>
        <taxon>Spiruromorpha</taxon>
        <taxon>Filarioidea</taxon>
        <taxon>Onchocercidae</taxon>
        <taxon>Brugia</taxon>
    </lineage>
</organism>
<keyword evidence="3" id="KW-1185">Reference proteome</keyword>
<reference evidence="4" key="1">
    <citation type="submission" date="2017-02" db="UniProtKB">
        <authorList>
            <consortium name="WormBaseParasite"/>
        </authorList>
    </citation>
    <scope>IDENTIFICATION</scope>
</reference>
<sequence length="48" mass="5267">MMTLGIDEIARLAAEEAKKEQNQTDDGFGLGTGRRTQLNSSKEKVSLK</sequence>
<proteinExistence type="predicted"/>
<dbReference type="STRING" id="42155.A0A0R3R8Y8"/>
<name>A0A0R3R8Y8_9BILA</name>
<gene>
    <name evidence="2" type="ORF">BTMF_LOCUS14474</name>
</gene>
<dbReference type="AlphaFoldDB" id="A0A0R3R8Y8"/>
<evidence type="ECO:0000256" key="1">
    <source>
        <dbReference type="SAM" id="MobiDB-lite"/>
    </source>
</evidence>
<reference evidence="2 3" key="2">
    <citation type="submission" date="2018-11" db="EMBL/GenBank/DDBJ databases">
        <authorList>
            <consortium name="Pathogen Informatics"/>
        </authorList>
    </citation>
    <scope>NUCLEOTIDE SEQUENCE [LARGE SCALE GENOMIC DNA]</scope>
</reference>
<dbReference type="Proteomes" id="UP000280834">
    <property type="component" value="Unassembled WGS sequence"/>
</dbReference>
<accession>A0A0R3R8Y8</accession>
<protein>
    <submittedName>
        <fullName evidence="4">Transposase</fullName>
    </submittedName>
</protein>
<dbReference type="EMBL" id="UZAG01021230">
    <property type="protein sequence ID" value="VDO49662.1"/>
    <property type="molecule type" value="Genomic_DNA"/>
</dbReference>
<dbReference type="WBParaSite" id="BTMF_0001649401-mRNA-1">
    <property type="protein sequence ID" value="BTMF_0001649401-mRNA-1"/>
    <property type="gene ID" value="BTMF_0001649401"/>
</dbReference>
<evidence type="ECO:0000313" key="4">
    <source>
        <dbReference type="WBParaSite" id="BTMF_0001649401-mRNA-1"/>
    </source>
</evidence>
<feature type="region of interest" description="Disordered" evidence="1">
    <location>
        <begin position="16"/>
        <end position="48"/>
    </location>
</feature>